<accession>A0ABW5JP05</accession>
<reference evidence="5" key="1">
    <citation type="journal article" date="2019" name="Int. J. Syst. Evol. Microbiol.">
        <title>The Global Catalogue of Microorganisms (GCM) 10K type strain sequencing project: providing services to taxonomists for standard genome sequencing and annotation.</title>
        <authorList>
            <consortium name="The Broad Institute Genomics Platform"/>
            <consortium name="The Broad Institute Genome Sequencing Center for Infectious Disease"/>
            <person name="Wu L."/>
            <person name="Ma J."/>
        </authorList>
    </citation>
    <scope>NUCLEOTIDE SEQUENCE [LARGE SCALE GENOMIC DNA]</scope>
    <source>
        <strain evidence="5">KCTC 42903</strain>
    </source>
</reference>
<dbReference type="InterPro" id="IPR036278">
    <property type="entry name" value="Sialidase_sf"/>
</dbReference>
<dbReference type="InterPro" id="IPR015915">
    <property type="entry name" value="Kelch-typ_b-propeller"/>
</dbReference>
<dbReference type="InterPro" id="IPR036116">
    <property type="entry name" value="FN3_sf"/>
</dbReference>
<dbReference type="Gene3D" id="2.60.40.10">
    <property type="entry name" value="Immunoglobulins"/>
    <property type="match status" value="1"/>
</dbReference>
<name>A0ABW5JP05_9FLAO</name>
<gene>
    <name evidence="4" type="ORF">ACFSQS_02445</name>
</gene>
<dbReference type="SUPFAM" id="SSF50939">
    <property type="entry name" value="Sialidases"/>
    <property type="match status" value="1"/>
</dbReference>
<dbReference type="Pfam" id="PF24681">
    <property type="entry name" value="Kelch_KLHDC2_KLHL20_DRC7"/>
    <property type="match status" value="1"/>
</dbReference>
<dbReference type="SUPFAM" id="SSF117281">
    <property type="entry name" value="Kelch motif"/>
    <property type="match status" value="1"/>
</dbReference>
<dbReference type="InterPro" id="IPR003961">
    <property type="entry name" value="FN3_dom"/>
</dbReference>
<evidence type="ECO:0000256" key="3">
    <source>
        <dbReference type="SAM" id="SignalP"/>
    </source>
</evidence>
<dbReference type="EMBL" id="JBHULK010000001">
    <property type="protein sequence ID" value="MFD2533949.1"/>
    <property type="molecule type" value="Genomic_DNA"/>
</dbReference>
<dbReference type="InterPro" id="IPR013783">
    <property type="entry name" value="Ig-like_fold"/>
</dbReference>
<dbReference type="InterPro" id="IPR006652">
    <property type="entry name" value="Kelch_1"/>
</dbReference>
<dbReference type="Gene3D" id="2.120.10.80">
    <property type="entry name" value="Kelch-type beta propeller"/>
    <property type="match status" value="2"/>
</dbReference>
<proteinExistence type="predicted"/>
<dbReference type="CDD" id="cd00063">
    <property type="entry name" value="FN3"/>
    <property type="match status" value="1"/>
</dbReference>
<evidence type="ECO:0000256" key="2">
    <source>
        <dbReference type="ARBA" id="ARBA00022737"/>
    </source>
</evidence>
<keyword evidence="5" id="KW-1185">Reference proteome</keyword>
<dbReference type="RefSeq" id="WP_388013541.1">
    <property type="nucleotide sequence ID" value="NZ_JBHUDT010000001.1"/>
</dbReference>
<dbReference type="SUPFAM" id="SSF49265">
    <property type="entry name" value="Fibronectin type III"/>
    <property type="match status" value="1"/>
</dbReference>
<organism evidence="4 5">
    <name type="scientific">Gelatiniphilus marinus</name>
    <dbReference type="NCBI Taxonomy" id="1759464"/>
    <lineage>
        <taxon>Bacteria</taxon>
        <taxon>Pseudomonadati</taxon>
        <taxon>Bacteroidota</taxon>
        <taxon>Flavobacteriia</taxon>
        <taxon>Flavobacteriales</taxon>
        <taxon>Flavobacteriaceae</taxon>
        <taxon>Gelatiniphilus</taxon>
    </lineage>
</organism>
<protein>
    <submittedName>
        <fullName evidence="4">Kelch repeat-containing protein</fullName>
    </submittedName>
</protein>
<evidence type="ECO:0000313" key="5">
    <source>
        <dbReference type="Proteomes" id="UP001597441"/>
    </source>
</evidence>
<keyword evidence="3" id="KW-0732">Signal</keyword>
<evidence type="ECO:0000256" key="1">
    <source>
        <dbReference type="ARBA" id="ARBA00022441"/>
    </source>
</evidence>
<comment type="caution">
    <text evidence="4">The sequence shown here is derived from an EMBL/GenBank/DDBJ whole genome shotgun (WGS) entry which is preliminary data.</text>
</comment>
<feature type="signal peptide" evidence="3">
    <location>
        <begin position="1"/>
        <end position="23"/>
    </location>
</feature>
<keyword evidence="1" id="KW-0880">Kelch repeat</keyword>
<dbReference type="PANTHER" id="PTHR46093">
    <property type="entry name" value="ACYL-COA-BINDING DOMAIN-CONTAINING PROTEIN 5"/>
    <property type="match status" value="1"/>
</dbReference>
<dbReference type="Proteomes" id="UP001597441">
    <property type="component" value="Unassembled WGS sequence"/>
</dbReference>
<feature type="chain" id="PRO_5046204877" evidence="3">
    <location>
        <begin position="24"/>
        <end position="429"/>
    </location>
</feature>
<sequence length="429" mass="48382">MKTKNLSVKIVSTILLISICLMCCSKNEENDIITNSPPEAFSLIGVTNNALNVDVLPSFTWETSTDVDGDAVSYDLYLDTEPDPTTLYAENLTNTSYTVTERLGLDSKYYWKVMAKDNKGGIISSDTFTFYTRNLNIPDKAFREVNMSQYNLLSGHESIVFKNKLWIIGKTERSKSFIWYSEDNGETWKSSSANIPFKARTAFSLVVFKNKLWLIGGSGATSSIGMLNDVWYTENGNEWHEATSNAPFSKRYGHQSFVFNDKIWVVGGYAYATGGHRNDIWSSNDGIGWIEETSNAEFSKRNGFSINIFNNKIWLIGGGSNEGALNDVWQSENGINWKKINTKTIFSKRSGFSAIVYDNKLWVFGGVSQNDGLRNDIWYSSDGVSWKARTSKAPFSPRVNHTLNIFDNKIYMIGGWTDPSNSNEIWVFD</sequence>
<dbReference type="PANTHER" id="PTHR46093:SF18">
    <property type="entry name" value="FIBRONECTIN TYPE-III DOMAIN-CONTAINING PROTEIN"/>
    <property type="match status" value="1"/>
</dbReference>
<dbReference type="Pfam" id="PF01344">
    <property type="entry name" value="Kelch_1"/>
    <property type="match status" value="1"/>
</dbReference>
<evidence type="ECO:0000313" key="4">
    <source>
        <dbReference type="EMBL" id="MFD2533949.1"/>
    </source>
</evidence>
<keyword evidence="2" id="KW-0677">Repeat</keyword>